<comment type="subcellular location">
    <subcellularLocation>
        <location evidence="2 16">Cytoplasm</location>
    </subcellularLocation>
</comment>
<feature type="binding site" evidence="16">
    <location>
        <position position="157"/>
    </location>
    <ligand>
        <name>Zn(2+)</name>
        <dbReference type="ChEBI" id="CHEBI:29105"/>
    </ligand>
</feature>
<dbReference type="InterPro" id="IPR009080">
    <property type="entry name" value="tRNAsynth_Ia_anticodon-bd"/>
</dbReference>
<dbReference type="NCBIfam" id="TIGR00398">
    <property type="entry name" value="metG"/>
    <property type="match status" value="1"/>
</dbReference>
<dbReference type="Gene3D" id="2.20.28.20">
    <property type="entry name" value="Methionyl-tRNA synthetase, Zn-domain"/>
    <property type="match status" value="1"/>
</dbReference>
<dbReference type="EMBL" id="WTPX01000119">
    <property type="protein sequence ID" value="NNJ27073.1"/>
    <property type="molecule type" value="Genomic_DNA"/>
</dbReference>
<evidence type="ECO:0000256" key="11">
    <source>
        <dbReference type="ARBA" id="ARBA00022840"/>
    </source>
</evidence>
<dbReference type="InterPro" id="IPR041872">
    <property type="entry name" value="Anticodon_Met"/>
</dbReference>
<evidence type="ECO:0000256" key="8">
    <source>
        <dbReference type="ARBA" id="ARBA00022723"/>
    </source>
</evidence>
<evidence type="ECO:0000256" key="5">
    <source>
        <dbReference type="ARBA" id="ARBA00022490"/>
    </source>
</evidence>
<dbReference type="InterPro" id="IPR015413">
    <property type="entry name" value="Methionyl/Leucyl_tRNA_Synth"/>
</dbReference>
<evidence type="ECO:0000256" key="7">
    <source>
        <dbReference type="ARBA" id="ARBA00022598"/>
    </source>
</evidence>
<dbReference type="CDD" id="cd00814">
    <property type="entry name" value="MetRS_core"/>
    <property type="match status" value="1"/>
</dbReference>
<feature type="short sequence motif" description="'HIGH' region" evidence="16">
    <location>
        <begin position="26"/>
        <end position="36"/>
    </location>
</feature>
<feature type="binding site" evidence="16">
    <location>
        <position position="357"/>
    </location>
    <ligand>
        <name>ATP</name>
        <dbReference type="ChEBI" id="CHEBI:30616"/>
    </ligand>
</feature>
<dbReference type="PROSITE" id="PS00178">
    <property type="entry name" value="AA_TRNA_LIGASE_I"/>
    <property type="match status" value="1"/>
</dbReference>
<feature type="binding site" evidence="16">
    <location>
        <position position="160"/>
    </location>
    <ligand>
        <name>Zn(2+)</name>
        <dbReference type="ChEBI" id="CHEBI:29105"/>
    </ligand>
</feature>
<dbReference type="Pfam" id="PF01588">
    <property type="entry name" value="tRNA_bind"/>
    <property type="match status" value="1"/>
</dbReference>
<feature type="domain" description="TRNA-binding" evidence="17">
    <location>
        <begin position="602"/>
        <end position="704"/>
    </location>
</feature>
<keyword evidence="12 16" id="KW-0694">RNA-binding</keyword>
<evidence type="ECO:0000256" key="9">
    <source>
        <dbReference type="ARBA" id="ARBA00022741"/>
    </source>
</evidence>
<dbReference type="SUPFAM" id="SSF57770">
    <property type="entry name" value="Methionyl-tRNA synthetase (MetRS), Zn-domain"/>
    <property type="match status" value="1"/>
</dbReference>
<feature type="binding site" evidence="16">
    <location>
        <position position="173"/>
    </location>
    <ligand>
        <name>Zn(2+)</name>
        <dbReference type="ChEBI" id="CHEBI:29105"/>
    </ligand>
</feature>
<comment type="caution">
    <text evidence="16">Lacks conserved residue(s) required for the propagation of feature annotation.</text>
</comment>
<dbReference type="CDD" id="cd07957">
    <property type="entry name" value="Anticodon_Ia_Met"/>
    <property type="match status" value="1"/>
</dbReference>
<dbReference type="InterPro" id="IPR002547">
    <property type="entry name" value="tRNA-bd_dom"/>
</dbReference>
<dbReference type="InterPro" id="IPR033911">
    <property type="entry name" value="MetRS_core"/>
</dbReference>
<name>A0ABX1VG22_9PLAN</name>
<evidence type="ECO:0000256" key="15">
    <source>
        <dbReference type="ARBA" id="ARBA00047364"/>
    </source>
</evidence>
<gene>
    <name evidence="16 18" type="primary">metG</name>
    <name evidence="18" type="ORF">LzC2_31700</name>
</gene>
<dbReference type="Pfam" id="PF19303">
    <property type="entry name" value="Anticodon_3"/>
    <property type="match status" value="1"/>
</dbReference>
<dbReference type="SUPFAM" id="SSF52374">
    <property type="entry name" value="Nucleotidylyl transferase"/>
    <property type="match status" value="1"/>
</dbReference>
<comment type="catalytic activity">
    <reaction evidence="15 16">
        <text>tRNA(Met) + L-methionine + ATP = L-methionyl-tRNA(Met) + AMP + diphosphate</text>
        <dbReference type="Rhea" id="RHEA:13481"/>
        <dbReference type="Rhea" id="RHEA-COMP:9667"/>
        <dbReference type="Rhea" id="RHEA-COMP:9698"/>
        <dbReference type="ChEBI" id="CHEBI:30616"/>
        <dbReference type="ChEBI" id="CHEBI:33019"/>
        <dbReference type="ChEBI" id="CHEBI:57844"/>
        <dbReference type="ChEBI" id="CHEBI:78442"/>
        <dbReference type="ChEBI" id="CHEBI:78530"/>
        <dbReference type="ChEBI" id="CHEBI:456215"/>
        <dbReference type="EC" id="6.1.1.10"/>
    </reaction>
</comment>
<reference evidence="18 19" key="1">
    <citation type="journal article" date="2020" name="Syst. Appl. Microbiol.">
        <title>Alienimonas chondri sp. nov., a novel planctomycete isolated from the biofilm of the red alga Chondrus crispus.</title>
        <authorList>
            <person name="Vitorino I."/>
            <person name="Albuquerque L."/>
            <person name="Wiegand S."/>
            <person name="Kallscheuer N."/>
            <person name="da Costa M.S."/>
            <person name="Lobo-da-Cunha A."/>
            <person name="Jogler C."/>
            <person name="Lage O.M."/>
        </authorList>
    </citation>
    <scope>NUCLEOTIDE SEQUENCE [LARGE SCALE GENOMIC DNA]</scope>
    <source>
        <strain evidence="18 19">LzC2</strain>
    </source>
</reference>
<dbReference type="InterPro" id="IPR023458">
    <property type="entry name" value="Met-tRNA_ligase_1"/>
</dbReference>
<keyword evidence="8 16" id="KW-0479">Metal-binding</keyword>
<feature type="binding site" evidence="16">
    <location>
        <position position="170"/>
    </location>
    <ligand>
        <name>Zn(2+)</name>
        <dbReference type="ChEBI" id="CHEBI:29105"/>
    </ligand>
</feature>
<keyword evidence="7 16" id="KW-0436">Ligase</keyword>
<evidence type="ECO:0000256" key="10">
    <source>
        <dbReference type="ARBA" id="ARBA00022833"/>
    </source>
</evidence>
<keyword evidence="19" id="KW-1185">Reference proteome</keyword>
<keyword evidence="10 16" id="KW-0862">Zinc</keyword>
<evidence type="ECO:0000256" key="16">
    <source>
        <dbReference type="HAMAP-Rule" id="MF_00098"/>
    </source>
</evidence>
<comment type="function">
    <text evidence="1 16">Is required not only for elongation of protein synthesis but also for the initiation of all mRNA translation through initiator tRNA(fMet) aminoacylation.</text>
</comment>
<proteinExistence type="inferred from homology"/>
<dbReference type="InterPro" id="IPR014729">
    <property type="entry name" value="Rossmann-like_a/b/a_fold"/>
</dbReference>
<evidence type="ECO:0000256" key="3">
    <source>
        <dbReference type="ARBA" id="ARBA00008258"/>
    </source>
</evidence>
<dbReference type="GO" id="GO:0004825">
    <property type="term" value="F:methionine-tRNA ligase activity"/>
    <property type="evidence" value="ECO:0007669"/>
    <property type="project" value="UniProtKB-EC"/>
</dbReference>
<dbReference type="InterPro" id="IPR012340">
    <property type="entry name" value="NA-bd_OB-fold"/>
</dbReference>
<dbReference type="PANTHER" id="PTHR45765:SF1">
    <property type="entry name" value="METHIONINE--TRNA LIGASE, CYTOPLASMIC"/>
    <property type="match status" value="1"/>
</dbReference>
<dbReference type="InterPro" id="IPR014758">
    <property type="entry name" value="Met-tRNA_synth"/>
</dbReference>
<dbReference type="CDD" id="cd02800">
    <property type="entry name" value="tRNA_bind_EcMetRS_like"/>
    <property type="match status" value="1"/>
</dbReference>
<comment type="caution">
    <text evidence="18">The sequence shown here is derived from an EMBL/GenBank/DDBJ whole genome shotgun (WGS) entry which is preliminary data.</text>
</comment>
<evidence type="ECO:0000313" key="19">
    <source>
        <dbReference type="Proteomes" id="UP000609651"/>
    </source>
</evidence>
<keyword evidence="5 16" id="KW-0963">Cytoplasm</keyword>
<accession>A0ABX1VG22</accession>
<evidence type="ECO:0000256" key="14">
    <source>
        <dbReference type="ARBA" id="ARBA00023146"/>
    </source>
</evidence>
<keyword evidence="11 16" id="KW-0067">ATP-binding</keyword>
<dbReference type="HAMAP" id="MF_00098">
    <property type="entry name" value="Met_tRNA_synth_type1"/>
    <property type="match status" value="1"/>
</dbReference>
<dbReference type="Proteomes" id="UP000609651">
    <property type="component" value="Unassembled WGS sequence"/>
</dbReference>
<comment type="similarity">
    <text evidence="3 16">Belongs to the class-I aminoacyl-tRNA synthetase family. MetG type 1 subfamily.</text>
</comment>
<comment type="cofactor">
    <cofactor evidence="16">
        <name>Zn(2+)</name>
        <dbReference type="ChEBI" id="CHEBI:29105"/>
    </cofactor>
    <text evidence="16">Binds 1 zinc ion per subunit.</text>
</comment>
<protein>
    <recommendedName>
        <fullName evidence="16">Methionine--tRNA ligase</fullName>
        <ecNumber evidence="16">6.1.1.10</ecNumber>
    </recommendedName>
    <alternativeName>
        <fullName evidence="16">Methionyl-tRNA synthetase</fullName>
        <shortName evidence="16">MetRS</shortName>
    </alternativeName>
</protein>
<comment type="subunit">
    <text evidence="4 16">Homodimer.</text>
</comment>
<evidence type="ECO:0000256" key="1">
    <source>
        <dbReference type="ARBA" id="ARBA00003314"/>
    </source>
</evidence>
<dbReference type="PANTHER" id="PTHR45765">
    <property type="entry name" value="METHIONINE--TRNA LIGASE"/>
    <property type="match status" value="1"/>
</dbReference>
<keyword evidence="9 16" id="KW-0547">Nucleotide-binding</keyword>
<dbReference type="SUPFAM" id="SSF47323">
    <property type="entry name" value="Anticodon-binding domain of a subclass of class I aminoacyl-tRNA synthetases"/>
    <property type="match status" value="1"/>
</dbReference>
<dbReference type="PRINTS" id="PR01041">
    <property type="entry name" value="TRNASYNTHMET"/>
</dbReference>
<sequence>MAAETDPPNADLSAPARRILVTSALPYANGPIHLGHLVEYLQTDIWVRFQRMRGQRVLYMCADDTHGTAVMLSARRAGVTEEAFVAQVREEHLADFDQFGVEFDHYGSTNSDANRTLCERVWGALTAAGRVEERTVAQLYDPAEGTFLADRFVKGTCPKCGAAEQLGDSCEVCGAAFEPTDLIDPVSTLSGATPEVREAPHLFVTIEPLHDFLREFVSGSPDGGAGAVPPEVANYLKGQFLGDPSDPKELRDWDVSRPAAYFGFEIPGHPGQYWFVWFDAPIGYAASTLEWCETHGENFEDWWAADASSELHHFIGRDITYFHCLFWPAMLKTAGMKLPDQIHVHGFLTVDGAKMSKRRGTFIRAAKYAEHLDPSYLRYYFATKLTPRWDDFDLNLGDFADRVDADLVNTVVNLASRTARFAKPTGLSETYPDDGGLFAAGAAKSERLASLYEAGDFAAVTREVLALAAAANKYVEDAEPWAMKKDPAKAEELQDVCTVALNLFRQAAVYLAPVLPELAAKTEALLNCECSSWEAAQAPLTGTPVSKFKHMLTRVDRAKVSQMVEESKAEHAEAEAADAPAATGGKDYIAEEALEPECTIDDFLKVDLRVAEVLESEAVEGADKLLKLKLGLGGGHTRQVFAGMKKVYTPESLLGRKVICCANLKPRKMRFGVSEGMVLAAGAGEPDIYILAADDGAQPGMRVH</sequence>
<evidence type="ECO:0000256" key="13">
    <source>
        <dbReference type="ARBA" id="ARBA00022917"/>
    </source>
</evidence>
<dbReference type="Gene3D" id="2.40.50.140">
    <property type="entry name" value="Nucleic acid-binding proteins"/>
    <property type="match status" value="1"/>
</dbReference>
<dbReference type="Gene3D" id="3.40.50.620">
    <property type="entry name" value="HUPs"/>
    <property type="match status" value="1"/>
</dbReference>
<dbReference type="NCBIfam" id="NF001100">
    <property type="entry name" value="PRK00133.1"/>
    <property type="match status" value="1"/>
</dbReference>
<evidence type="ECO:0000256" key="4">
    <source>
        <dbReference type="ARBA" id="ARBA00011738"/>
    </source>
</evidence>
<evidence type="ECO:0000256" key="12">
    <source>
        <dbReference type="ARBA" id="ARBA00022884"/>
    </source>
</evidence>
<dbReference type="InterPro" id="IPR004495">
    <property type="entry name" value="Met-tRNA-synth_bsu_C"/>
</dbReference>
<dbReference type="EC" id="6.1.1.10" evidence="16"/>
<dbReference type="SUPFAM" id="SSF50249">
    <property type="entry name" value="Nucleic acid-binding proteins"/>
    <property type="match status" value="1"/>
</dbReference>
<dbReference type="RefSeq" id="WP_171188741.1">
    <property type="nucleotide sequence ID" value="NZ_WTPX01000119.1"/>
</dbReference>
<dbReference type="InterPro" id="IPR001412">
    <property type="entry name" value="aa-tRNA-synth_I_CS"/>
</dbReference>
<evidence type="ECO:0000259" key="17">
    <source>
        <dbReference type="PROSITE" id="PS50886"/>
    </source>
</evidence>
<dbReference type="InterPro" id="IPR029038">
    <property type="entry name" value="MetRS_Zn"/>
</dbReference>
<keyword evidence="13 16" id="KW-0648">Protein biosynthesis</keyword>
<keyword evidence="14 16" id="KW-0030">Aminoacyl-tRNA synthetase</keyword>
<evidence type="ECO:0000256" key="2">
    <source>
        <dbReference type="ARBA" id="ARBA00004496"/>
    </source>
</evidence>
<organism evidence="18 19">
    <name type="scientific">Alienimonas chondri</name>
    <dbReference type="NCBI Taxonomy" id="2681879"/>
    <lineage>
        <taxon>Bacteria</taxon>
        <taxon>Pseudomonadati</taxon>
        <taxon>Planctomycetota</taxon>
        <taxon>Planctomycetia</taxon>
        <taxon>Planctomycetales</taxon>
        <taxon>Planctomycetaceae</taxon>
        <taxon>Alienimonas</taxon>
    </lineage>
</organism>
<dbReference type="NCBIfam" id="TIGR00399">
    <property type="entry name" value="metG_C_term"/>
    <property type="match status" value="1"/>
</dbReference>
<keyword evidence="6 16" id="KW-0820">tRNA-binding</keyword>
<evidence type="ECO:0000313" key="18">
    <source>
        <dbReference type="EMBL" id="NNJ27073.1"/>
    </source>
</evidence>
<dbReference type="Pfam" id="PF09334">
    <property type="entry name" value="tRNA-synt_1g"/>
    <property type="match status" value="1"/>
</dbReference>
<dbReference type="Gene3D" id="1.10.730.10">
    <property type="entry name" value="Isoleucyl-tRNA Synthetase, Domain 1"/>
    <property type="match status" value="1"/>
</dbReference>
<dbReference type="PROSITE" id="PS50886">
    <property type="entry name" value="TRBD"/>
    <property type="match status" value="1"/>
</dbReference>
<evidence type="ECO:0000256" key="6">
    <source>
        <dbReference type="ARBA" id="ARBA00022555"/>
    </source>
</evidence>